<proteinExistence type="predicted"/>
<sequence length="72" mass="8009">MHLRHNPFHQEQVAWLELAAAAILALESYHIWHRHHVAEPGRGPAPPARVAVALRRRGVHVRGAVLAHAAAR</sequence>
<accession>A0ABW2U712</accession>
<dbReference type="RefSeq" id="WP_380203359.1">
    <property type="nucleotide sequence ID" value="NZ_JBHTEK010000001.1"/>
</dbReference>
<organism evidence="1 2">
    <name type="scientific">Hymenobacter humi</name>
    <dbReference type="NCBI Taxonomy" id="1411620"/>
    <lineage>
        <taxon>Bacteria</taxon>
        <taxon>Pseudomonadati</taxon>
        <taxon>Bacteroidota</taxon>
        <taxon>Cytophagia</taxon>
        <taxon>Cytophagales</taxon>
        <taxon>Hymenobacteraceae</taxon>
        <taxon>Hymenobacter</taxon>
    </lineage>
</organism>
<protein>
    <submittedName>
        <fullName evidence="1">Uncharacterized protein</fullName>
    </submittedName>
</protein>
<keyword evidence="2" id="KW-1185">Reference proteome</keyword>
<evidence type="ECO:0000313" key="2">
    <source>
        <dbReference type="Proteomes" id="UP001596513"/>
    </source>
</evidence>
<dbReference type="EMBL" id="JBHTEK010000001">
    <property type="protein sequence ID" value="MFC7668219.1"/>
    <property type="molecule type" value="Genomic_DNA"/>
</dbReference>
<gene>
    <name evidence="1" type="ORF">ACFQT0_13160</name>
</gene>
<evidence type="ECO:0000313" key="1">
    <source>
        <dbReference type="EMBL" id="MFC7668219.1"/>
    </source>
</evidence>
<comment type="caution">
    <text evidence="1">The sequence shown here is derived from an EMBL/GenBank/DDBJ whole genome shotgun (WGS) entry which is preliminary data.</text>
</comment>
<reference evidence="2" key="1">
    <citation type="journal article" date="2019" name="Int. J. Syst. Evol. Microbiol.">
        <title>The Global Catalogue of Microorganisms (GCM) 10K type strain sequencing project: providing services to taxonomists for standard genome sequencing and annotation.</title>
        <authorList>
            <consortium name="The Broad Institute Genomics Platform"/>
            <consortium name="The Broad Institute Genome Sequencing Center for Infectious Disease"/>
            <person name="Wu L."/>
            <person name="Ma J."/>
        </authorList>
    </citation>
    <scope>NUCLEOTIDE SEQUENCE [LARGE SCALE GENOMIC DNA]</scope>
    <source>
        <strain evidence="2">JCM 19635</strain>
    </source>
</reference>
<dbReference type="Proteomes" id="UP001596513">
    <property type="component" value="Unassembled WGS sequence"/>
</dbReference>
<name>A0ABW2U712_9BACT</name>